<proteinExistence type="predicted"/>
<organism evidence="1 2">
    <name type="scientific">Artomyces pyxidatus</name>
    <dbReference type="NCBI Taxonomy" id="48021"/>
    <lineage>
        <taxon>Eukaryota</taxon>
        <taxon>Fungi</taxon>
        <taxon>Dikarya</taxon>
        <taxon>Basidiomycota</taxon>
        <taxon>Agaricomycotina</taxon>
        <taxon>Agaricomycetes</taxon>
        <taxon>Russulales</taxon>
        <taxon>Auriscalpiaceae</taxon>
        <taxon>Artomyces</taxon>
    </lineage>
</organism>
<reference evidence="1" key="2">
    <citation type="journal article" date="2022" name="New Phytol.">
        <title>Evolutionary transition to the ectomycorrhizal habit in the genomes of a hyperdiverse lineage of mushroom-forming fungi.</title>
        <authorList>
            <person name="Looney B."/>
            <person name="Miyauchi S."/>
            <person name="Morin E."/>
            <person name="Drula E."/>
            <person name="Courty P.E."/>
            <person name="Kohler A."/>
            <person name="Kuo A."/>
            <person name="LaButti K."/>
            <person name="Pangilinan J."/>
            <person name="Lipzen A."/>
            <person name="Riley R."/>
            <person name="Andreopoulos W."/>
            <person name="He G."/>
            <person name="Johnson J."/>
            <person name="Nolan M."/>
            <person name="Tritt A."/>
            <person name="Barry K.W."/>
            <person name="Grigoriev I.V."/>
            <person name="Nagy L.G."/>
            <person name="Hibbett D."/>
            <person name="Henrissat B."/>
            <person name="Matheny P.B."/>
            <person name="Labbe J."/>
            <person name="Martin F.M."/>
        </authorList>
    </citation>
    <scope>NUCLEOTIDE SEQUENCE</scope>
    <source>
        <strain evidence="1">HHB10654</strain>
    </source>
</reference>
<keyword evidence="2" id="KW-1185">Reference proteome</keyword>
<feature type="non-terminal residue" evidence="1">
    <location>
        <position position="1"/>
    </location>
</feature>
<feature type="non-terminal residue" evidence="1">
    <location>
        <position position="54"/>
    </location>
</feature>
<comment type="caution">
    <text evidence="1">The sequence shown here is derived from an EMBL/GenBank/DDBJ whole genome shotgun (WGS) entry which is preliminary data.</text>
</comment>
<gene>
    <name evidence="1" type="ORF">BV25DRAFT_1780766</name>
</gene>
<sequence length="54" mass="6016">LGPPTPQLMATGAYTIRMLSCQACSMYLGFEIAKAHEAPERWKEGLVLLEFECL</sequence>
<protein>
    <submittedName>
        <fullName evidence="1">Uncharacterized protein</fullName>
    </submittedName>
</protein>
<reference evidence="1" key="1">
    <citation type="submission" date="2021-03" db="EMBL/GenBank/DDBJ databases">
        <authorList>
            <consortium name="DOE Joint Genome Institute"/>
            <person name="Ahrendt S."/>
            <person name="Looney B.P."/>
            <person name="Miyauchi S."/>
            <person name="Morin E."/>
            <person name="Drula E."/>
            <person name="Courty P.E."/>
            <person name="Chicoki N."/>
            <person name="Fauchery L."/>
            <person name="Kohler A."/>
            <person name="Kuo A."/>
            <person name="Labutti K."/>
            <person name="Pangilinan J."/>
            <person name="Lipzen A."/>
            <person name="Riley R."/>
            <person name="Andreopoulos W."/>
            <person name="He G."/>
            <person name="Johnson J."/>
            <person name="Barry K.W."/>
            <person name="Grigoriev I.V."/>
            <person name="Nagy L."/>
            <person name="Hibbett D."/>
            <person name="Henrissat B."/>
            <person name="Matheny P.B."/>
            <person name="Labbe J."/>
            <person name="Martin F."/>
        </authorList>
    </citation>
    <scope>NUCLEOTIDE SEQUENCE</scope>
    <source>
        <strain evidence="1">HHB10654</strain>
    </source>
</reference>
<evidence type="ECO:0000313" key="1">
    <source>
        <dbReference type="EMBL" id="KAI0060368.1"/>
    </source>
</evidence>
<accession>A0ACB8SWY2</accession>
<dbReference type="EMBL" id="MU277219">
    <property type="protein sequence ID" value="KAI0060368.1"/>
    <property type="molecule type" value="Genomic_DNA"/>
</dbReference>
<evidence type="ECO:0000313" key="2">
    <source>
        <dbReference type="Proteomes" id="UP000814140"/>
    </source>
</evidence>
<dbReference type="Proteomes" id="UP000814140">
    <property type="component" value="Unassembled WGS sequence"/>
</dbReference>
<name>A0ACB8SWY2_9AGAM</name>